<dbReference type="InterPro" id="IPR011650">
    <property type="entry name" value="Peptidase_M20_dimer"/>
</dbReference>
<reference evidence="5" key="1">
    <citation type="submission" date="2024-06" db="EMBL/GenBank/DDBJ databases">
        <title>Genome sequence of Vogesella sp. MAHUQ-64.</title>
        <authorList>
            <person name="Huq M.A."/>
        </authorList>
    </citation>
    <scope>NUCLEOTIDE SEQUENCE</scope>
    <source>
        <strain evidence="5">MAHUQ-64</strain>
    </source>
</reference>
<dbReference type="PANTHER" id="PTHR43808">
    <property type="entry name" value="ACETYLORNITHINE DEACETYLASE"/>
    <property type="match status" value="1"/>
</dbReference>
<keyword evidence="6" id="KW-1185">Reference proteome</keyword>
<dbReference type="InterPro" id="IPR010169">
    <property type="entry name" value="AcOrn-deacetyl"/>
</dbReference>
<dbReference type="GO" id="GO:0008777">
    <property type="term" value="F:acetylornithine deacetylase activity"/>
    <property type="evidence" value="ECO:0007669"/>
    <property type="project" value="UniProtKB-EC"/>
</dbReference>
<dbReference type="InterPro" id="IPR002933">
    <property type="entry name" value="Peptidase_M20"/>
</dbReference>
<keyword evidence="2 5" id="KW-0378">Hydrolase</keyword>
<gene>
    <name evidence="5" type="primary">argE</name>
    <name evidence="5" type="ORF">ABNW52_08855</name>
</gene>
<dbReference type="NCBIfam" id="NF005710">
    <property type="entry name" value="PRK07522.1"/>
    <property type="match status" value="1"/>
</dbReference>
<dbReference type="InterPro" id="IPR050072">
    <property type="entry name" value="Peptidase_M20A"/>
</dbReference>
<dbReference type="SUPFAM" id="SSF53187">
    <property type="entry name" value="Zn-dependent exopeptidases"/>
    <property type="match status" value="1"/>
</dbReference>
<evidence type="ECO:0000256" key="2">
    <source>
        <dbReference type="ARBA" id="ARBA00022801"/>
    </source>
</evidence>
<dbReference type="PANTHER" id="PTHR43808:SF31">
    <property type="entry name" value="N-ACETYL-L-CITRULLINE DEACETYLASE"/>
    <property type="match status" value="1"/>
</dbReference>
<evidence type="ECO:0000313" key="6">
    <source>
        <dbReference type="Proteomes" id="UP001433638"/>
    </source>
</evidence>
<protein>
    <submittedName>
        <fullName evidence="5">Acetylornithine deacetylase</fullName>
        <ecNumber evidence="5">3.5.1.16</ecNumber>
    </submittedName>
</protein>
<evidence type="ECO:0000256" key="3">
    <source>
        <dbReference type="ARBA" id="ARBA00023285"/>
    </source>
</evidence>
<dbReference type="RefSeq" id="WP_349586551.1">
    <property type="nucleotide sequence ID" value="NZ_JBEFLD010000004.1"/>
</dbReference>
<accession>A0ABV1M3A9</accession>
<feature type="domain" description="Peptidase M20 dimerisation" evidence="4">
    <location>
        <begin position="179"/>
        <end position="289"/>
    </location>
</feature>
<evidence type="ECO:0000313" key="5">
    <source>
        <dbReference type="EMBL" id="MEQ6290724.1"/>
    </source>
</evidence>
<dbReference type="SUPFAM" id="SSF55031">
    <property type="entry name" value="Bacterial exopeptidase dimerisation domain"/>
    <property type="match status" value="1"/>
</dbReference>
<dbReference type="Gene3D" id="3.40.630.10">
    <property type="entry name" value="Zn peptidases"/>
    <property type="match status" value="1"/>
</dbReference>
<dbReference type="Pfam" id="PF07687">
    <property type="entry name" value="M20_dimer"/>
    <property type="match status" value="1"/>
</dbReference>
<name>A0ABV1M3A9_9NEIS</name>
<sequence>MSSVPSSASLAILARLLSFDTTSRESNLALIDWVVDYLAGHGVAAKLTHSDDGSKANLYAAIGDASLPAIILSGHTDVVPVDGQVWQFPTFALTQADGKVYGRGSADMKGFIACVLAQVPQWVALAQSQCWHRSLGIALSYDEEVGCLGVGRLIADLQARQVPVAGCIIGEPTGMRPVIAHKGIAHYRCRVQGRAAHSSLTPQGVNAIEYAARLITHIRKLADTEASFGNRHPLYDVPFTTLQTGLITGGNAANIVPKSCEFVFEVRWLPGDQHERFVSSVRDYAVNLLQEMREVAPEADISFEQLVNCPPFQSEDGGEIREHVAVLCGCQGGDAVAYTTEAGRFHEAGIACVVCGPGSIVQAHRPDEFVELSQLAACEAWLAALQARVIAAV</sequence>
<dbReference type="Gene3D" id="3.30.70.360">
    <property type="match status" value="1"/>
</dbReference>
<evidence type="ECO:0000256" key="1">
    <source>
        <dbReference type="ARBA" id="ARBA00022723"/>
    </source>
</evidence>
<organism evidence="5 6">
    <name type="scientific">Vogesella oryzagri</name>
    <dbReference type="NCBI Taxonomy" id="3160864"/>
    <lineage>
        <taxon>Bacteria</taxon>
        <taxon>Pseudomonadati</taxon>
        <taxon>Pseudomonadota</taxon>
        <taxon>Betaproteobacteria</taxon>
        <taxon>Neisseriales</taxon>
        <taxon>Chromobacteriaceae</taxon>
        <taxon>Vogesella</taxon>
    </lineage>
</organism>
<keyword evidence="1" id="KW-0479">Metal-binding</keyword>
<dbReference type="Pfam" id="PF01546">
    <property type="entry name" value="Peptidase_M20"/>
    <property type="match status" value="1"/>
</dbReference>
<evidence type="ECO:0000259" key="4">
    <source>
        <dbReference type="Pfam" id="PF07687"/>
    </source>
</evidence>
<comment type="caution">
    <text evidence="5">The sequence shown here is derived from an EMBL/GenBank/DDBJ whole genome shotgun (WGS) entry which is preliminary data.</text>
</comment>
<dbReference type="Proteomes" id="UP001433638">
    <property type="component" value="Unassembled WGS sequence"/>
</dbReference>
<proteinExistence type="predicted"/>
<dbReference type="EMBL" id="JBEFLD010000004">
    <property type="protein sequence ID" value="MEQ6290724.1"/>
    <property type="molecule type" value="Genomic_DNA"/>
</dbReference>
<dbReference type="CDD" id="cd03894">
    <property type="entry name" value="M20_ArgE"/>
    <property type="match status" value="1"/>
</dbReference>
<dbReference type="EC" id="3.5.1.16" evidence="5"/>
<keyword evidence="3" id="KW-0170">Cobalt</keyword>
<dbReference type="InterPro" id="IPR036264">
    <property type="entry name" value="Bact_exopeptidase_dim_dom"/>
</dbReference>
<dbReference type="NCBIfam" id="TIGR01892">
    <property type="entry name" value="AcOrn-deacetyl"/>
    <property type="match status" value="1"/>
</dbReference>